<evidence type="ECO:0000313" key="1">
    <source>
        <dbReference type="EMBL" id="GFR76048.1"/>
    </source>
</evidence>
<reference evidence="1 2" key="1">
    <citation type="journal article" date="2021" name="Elife">
        <title>Chloroplast acquisition without the gene transfer in kleptoplastic sea slugs, Plakobranchus ocellatus.</title>
        <authorList>
            <person name="Maeda T."/>
            <person name="Takahashi S."/>
            <person name="Yoshida T."/>
            <person name="Shimamura S."/>
            <person name="Takaki Y."/>
            <person name="Nagai Y."/>
            <person name="Toyoda A."/>
            <person name="Suzuki Y."/>
            <person name="Arimoto A."/>
            <person name="Ishii H."/>
            <person name="Satoh N."/>
            <person name="Nishiyama T."/>
            <person name="Hasebe M."/>
            <person name="Maruyama T."/>
            <person name="Minagawa J."/>
            <person name="Obokata J."/>
            <person name="Shigenobu S."/>
        </authorList>
    </citation>
    <scope>NUCLEOTIDE SEQUENCE [LARGE SCALE GENOMIC DNA]</scope>
</reference>
<dbReference type="Proteomes" id="UP000762676">
    <property type="component" value="Unassembled WGS sequence"/>
</dbReference>
<gene>
    <name evidence="1" type="ORF">ElyMa_005791600</name>
</gene>
<organism evidence="1 2">
    <name type="scientific">Elysia marginata</name>
    <dbReference type="NCBI Taxonomy" id="1093978"/>
    <lineage>
        <taxon>Eukaryota</taxon>
        <taxon>Metazoa</taxon>
        <taxon>Spiralia</taxon>
        <taxon>Lophotrochozoa</taxon>
        <taxon>Mollusca</taxon>
        <taxon>Gastropoda</taxon>
        <taxon>Heterobranchia</taxon>
        <taxon>Euthyneura</taxon>
        <taxon>Panpulmonata</taxon>
        <taxon>Sacoglossa</taxon>
        <taxon>Placobranchoidea</taxon>
        <taxon>Plakobranchidae</taxon>
        <taxon>Elysia</taxon>
    </lineage>
</organism>
<dbReference type="AlphaFoldDB" id="A0AAV4FRS3"/>
<accession>A0AAV4FRS3</accession>
<name>A0AAV4FRS3_9GAST</name>
<proteinExistence type="predicted"/>
<evidence type="ECO:0000313" key="2">
    <source>
        <dbReference type="Proteomes" id="UP000762676"/>
    </source>
</evidence>
<dbReference type="EMBL" id="BMAT01011622">
    <property type="protein sequence ID" value="GFR76048.1"/>
    <property type="molecule type" value="Genomic_DNA"/>
</dbReference>
<protein>
    <submittedName>
        <fullName evidence="1">Uncharacterized protein</fullName>
    </submittedName>
</protein>
<keyword evidence="2" id="KW-1185">Reference proteome</keyword>
<sequence length="391" mass="44924">MAFSPVRAVAYWPKEEGASPVNNFMTRRRMLKNIYEPLGLRCPSNVRQQELAIHAVHAYVILAGVITLEELVTALKNEKDGEVNGAVVALLINHKMIKKRSHEPKANLNKPVVCYWNVFTKFQSTQVIPLVSRRCKQTWAGVAAADSFDAIPFRPPTPLENLRYADESVRFLHRLTHDDLHERPVALFRRMCEYMRGKRLSSDCTNIYFCSHICSLVQSVRKMWTTALFLRTDRLPPADQHGVCFGYKNCNVARVVNLYTVKMCPLCYKPINVAIKKRSSASGAHKSQVFTDEYTGEPLYCNEKNTRGIVEYPLLQLDRANGVCYTNTLLWIPNSGFARTFTLKHDNRTSYLEIRDLDGKQPTYFPVETKRTCDVDEQERHKCMMCTRFIS</sequence>
<comment type="caution">
    <text evidence="1">The sequence shown here is derived from an EMBL/GenBank/DDBJ whole genome shotgun (WGS) entry which is preliminary data.</text>
</comment>